<evidence type="ECO:0000259" key="2">
    <source>
        <dbReference type="Pfam" id="PF13649"/>
    </source>
</evidence>
<sequence length="577" mass="66068">MNFNLLREKPAKEPLTQPQLSQPIPPVTTVTERPSLNAKRYPRPLKEGQFVYKHGKRHHSYDNEKAPYPLSYDRNVLEIEALDNKFNYFLKNSASFVNFRQPPGRVLDLGCGTGNWIFEAAKGWPDCTFVGFDLVNVQVPTILLDSSVRCRIEWRHGNFLTTRLPFDDDEFDHVHIQYIARGVPENKWGVLLDEVNRVLSPGGSVEIIEEDVVFPVLPKWFTAALRSRVRRESTVHLPEGTSRPLPVTPSRNIPPHDHALLESLVQAVYEERFINTRPTAVLPGYFTSYFRQSIIGPVIQFPMPPLAPLQPPPVQLPETSVVRNLDVELPPAPEFPQPGPIHRPISVSFSSTLRPSPISTLGSSGYSPLLAARRRPASVSFSSIQTSSTRMDPILRTNSTTSNQRLVDPMTSFKRFIIDGLAMREGEKMGQPSSLVPLDQLKRLDDRSLAMHLYRSYQSVLACQEAMWDELKYRLHHRKEELIRYGWDDDEELEELQTRKKFEKLIERFQSDIHARLSLWSSLTECGFEVPPREPLSKAEYIEELRRRECLVEACKLATAEELQEPCRTLRVLVGYK</sequence>
<evidence type="ECO:0000313" key="3">
    <source>
        <dbReference type="EMBL" id="PFH49806.1"/>
    </source>
</evidence>
<dbReference type="CDD" id="cd02440">
    <property type="entry name" value="AdoMet_MTases"/>
    <property type="match status" value="1"/>
</dbReference>
<protein>
    <recommendedName>
        <fullName evidence="2">Methyltransferase domain-containing protein</fullName>
    </recommendedName>
</protein>
<keyword evidence="4" id="KW-1185">Reference proteome</keyword>
<feature type="region of interest" description="Disordered" evidence="1">
    <location>
        <begin position="1"/>
        <end position="29"/>
    </location>
</feature>
<dbReference type="InterPro" id="IPR029063">
    <property type="entry name" value="SAM-dependent_MTases_sf"/>
</dbReference>
<dbReference type="STRING" id="703135.A0A2A9NPX5"/>
<dbReference type="Proteomes" id="UP000242287">
    <property type="component" value="Unassembled WGS sequence"/>
</dbReference>
<feature type="domain" description="Methyltransferase" evidence="2">
    <location>
        <begin position="106"/>
        <end position="203"/>
    </location>
</feature>
<dbReference type="AlphaFoldDB" id="A0A2A9NPX5"/>
<reference evidence="3 4" key="1">
    <citation type="submission" date="2014-02" db="EMBL/GenBank/DDBJ databases">
        <title>Transposable element dynamics among asymbiotic and ectomycorrhizal Amanita fungi.</title>
        <authorList>
            <consortium name="DOE Joint Genome Institute"/>
            <person name="Hess J."/>
            <person name="Skrede I."/>
            <person name="Wolfe B."/>
            <person name="LaButti K."/>
            <person name="Ohm R.A."/>
            <person name="Grigoriev I.V."/>
            <person name="Pringle A."/>
        </authorList>
    </citation>
    <scope>NUCLEOTIDE SEQUENCE [LARGE SCALE GENOMIC DNA]</scope>
    <source>
        <strain evidence="3 4">SKay4041</strain>
    </source>
</reference>
<gene>
    <name evidence="3" type="ORF">AMATHDRAFT_62438</name>
</gene>
<name>A0A2A9NPX5_9AGAR</name>
<organism evidence="3 4">
    <name type="scientific">Amanita thiersii Skay4041</name>
    <dbReference type="NCBI Taxonomy" id="703135"/>
    <lineage>
        <taxon>Eukaryota</taxon>
        <taxon>Fungi</taxon>
        <taxon>Dikarya</taxon>
        <taxon>Basidiomycota</taxon>
        <taxon>Agaricomycotina</taxon>
        <taxon>Agaricomycetes</taxon>
        <taxon>Agaricomycetidae</taxon>
        <taxon>Agaricales</taxon>
        <taxon>Pluteineae</taxon>
        <taxon>Amanitaceae</taxon>
        <taxon>Amanita</taxon>
    </lineage>
</organism>
<dbReference type="Pfam" id="PF13649">
    <property type="entry name" value="Methyltransf_25"/>
    <property type="match status" value="1"/>
</dbReference>
<dbReference type="EMBL" id="KZ302019">
    <property type="protein sequence ID" value="PFH49806.1"/>
    <property type="molecule type" value="Genomic_DNA"/>
</dbReference>
<evidence type="ECO:0000313" key="4">
    <source>
        <dbReference type="Proteomes" id="UP000242287"/>
    </source>
</evidence>
<dbReference type="OrthoDB" id="2013972at2759"/>
<accession>A0A2A9NPX5</accession>
<dbReference type="Gene3D" id="3.40.50.150">
    <property type="entry name" value="Vaccinia Virus protein VP39"/>
    <property type="match status" value="1"/>
</dbReference>
<feature type="compositionally biased region" description="Polar residues" evidence="1">
    <location>
        <begin position="16"/>
        <end position="29"/>
    </location>
</feature>
<dbReference type="PANTHER" id="PTHR43591">
    <property type="entry name" value="METHYLTRANSFERASE"/>
    <property type="match status" value="1"/>
</dbReference>
<dbReference type="SUPFAM" id="SSF53335">
    <property type="entry name" value="S-adenosyl-L-methionine-dependent methyltransferases"/>
    <property type="match status" value="1"/>
</dbReference>
<feature type="compositionally biased region" description="Basic and acidic residues" evidence="1">
    <location>
        <begin position="1"/>
        <end position="12"/>
    </location>
</feature>
<dbReference type="InterPro" id="IPR041698">
    <property type="entry name" value="Methyltransf_25"/>
</dbReference>
<evidence type="ECO:0000256" key="1">
    <source>
        <dbReference type="SAM" id="MobiDB-lite"/>
    </source>
</evidence>
<proteinExistence type="predicted"/>